<sequence precursor="true">MKNSMSMVLALAMMMPAGAQQAPPAAARPQTASTGTPTFKANANLVILDVTAKDKGGLTVEGLKADDFTVLEDGKPQKISVFEFQKISSTPEPPKEIKLEDQFELPPAAKTDITSATPGEIQYHDKRLMVFFFDFSSMQIPDQLRAQDGALEYLKSHITKDDVVAVLFYASTIQVLSDFTADRDVLTHVIKTLPIGEASELAALADTGDDNGEDTQAAFVADETEFNIFATDKKLAAIEQASKMLASFPEKKALVYFSGGVSRSGLDNEAQLQATINAATKANLAIYSIDTRGLTADPPGGGASKGGSRGAGIFNGSVLNSQRSAQLNSQDTLYTLAAETGGKSFFDSNDIALGIAKTQEAMSSYYLLGYYSTNSAADGKFRKISVKLNNKLVTKLEHREGYYADKVWGKLNAQDKEQQLKEALSAGDPATDLPLALQIDYFRVSPTAYLVPVSIRIPGSVVALAGKGGASVTQFDFAGQIQDERRAVVGNVRDNIQVNLDQGKAATAGRKSFQYDAGFTLEPGKYRMKFVVRENITGKMGTFETRFTVPDLSADTSGLKMSTVIWSSQREPVVAAVGGAEKFTRKAIRANPLIVGDQKVIPNITRVFRRSQNLYVNFDVYDAQPDPADSKQRRVKVSMSLFNKNAVKTFEVGPIDATQLVATRPEAVPVQVQIPLKDITRGEYICQINVVDEVGRKFAFTRAPIIVQ</sequence>
<dbReference type="NCBIfam" id="TIGR03436">
    <property type="entry name" value="acidobact_VWFA"/>
    <property type="match status" value="1"/>
</dbReference>
<gene>
    <name evidence="2" type="ordered locus">Acid_0036</name>
</gene>
<dbReference type="InParanoid" id="Q02D14"/>
<dbReference type="STRING" id="234267.Acid_0036"/>
<dbReference type="InterPro" id="IPR017802">
    <property type="entry name" value="VWFA-rel_acidobac-type"/>
</dbReference>
<dbReference type="Gene3D" id="3.40.50.410">
    <property type="entry name" value="von Willebrand factor, type A domain"/>
    <property type="match status" value="1"/>
</dbReference>
<name>Q02D14_SOLUE</name>
<dbReference type="HOGENOM" id="CLU_395282_0_0_0"/>
<evidence type="ECO:0000256" key="1">
    <source>
        <dbReference type="SAM" id="SignalP"/>
    </source>
</evidence>
<dbReference type="KEGG" id="sus:Acid_0036"/>
<dbReference type="InterPro" id="IPR036465">
    <property type="entry name" value="vWFA_dom_sf"/>
</dbReference>
<feature type="signal peptide" evidence="1">
    <location>
        <begin position="1"/>
        <end position="21"/>
    </location>
</feature>
<dbReference type="AlphaFoldDB" id="Q02D14"/>
<dbReference type="eggNOG" id="COG2304">
    <property type="taxonomic scope" value="Bacteria"/>
</dbReference>
<dbReference type="EMBL" id="CP000473">
    <property type="protein sequence ID" value="ABJ81052.1"/>
    <property type="molecule type" value="Genomic_DNA"/>
</dbReference>
<organism evidence="2">
    <name type="scientific">Solibacter usitatus (strain Ellin6076)</name>
    <dbReference type="NCBI Taxonomy" id="234267"/>
    <lineage>
        <taxon>Bacteria</taxon>
        <taxon>Pseudomonadati</taxon>
        <taxon>Acidobacteriota</taxon>
        <taxon>Terriglobia</taxon>
        <taxon>Bryobacterales</taxon>
        <taxon>Solibacteraceae</taxon>
        <taxon>Candidatus Solibacter</taxon>
    </lineage>
</organism>
<evidence type="ECO:0000313" key="2">
    <source>
        <dbReference type="EMBL" id="ABJ81052.1"/>
    </source>
</evidence>
<proteinExistence type="predicted"/>
<reference evidence="2" key="1">
    <citation type="submission" date="2006-10" db="EMBL/GenBank/DDBJ databases">
        <title>Complete sequence of Solibacter usitatus Ellin6076.</title>
        <authorList>
            <consortium name="US DOE Joint Genome Institute"/>
            <person name="Copeland A."/>
            <person name="Lucas S."/>
            <person name="Lapidus A."/>
            <person name="Barry K."/>
            <person name="Detter J.C."/>
            <person name="Glavina del Rio T."/>
            <person name="Hammon N."/>
            <person name="Israni S."/>
            <person name="Dalin E."/>
            <person name="Tice H."/>
            <person name="Pitluck S."/>
            <person name="Thompson L.S."/>
            <person name="Brettin T."/>
            <person name="Bruce D."/>
            <person name="Han C."/>
            <person name="Tapia R."/>
            <person name="Gilna P."/>
            <person name="Schmutz J."/>
            <person name="Larimer F."/>
            <person name="Land M."/>
            <person name="Hauser L."/>
            <person name="Kyrpides N."/>
            <person name="Mikhailova N."/>
            <person name="Janssen P.H."/>
            <person name="Kuske C.R."/>
            <person name="Richardson P."/>
        </authorList>
    </citation>
    <scope>NUCLEOTIDE SEQUENCE</scope>
    <source>
        <strain evidence="2">Ellin6076</strain>
    </source>
</reference>
<keyword evidence="1" id="KW-0732">Signal</keyword>
<evidence type="ECO:0008006" key="3">
    <source>
        <dbReference type="Google" id="ProtNLM"/>
    </source>
</evidence>
<accession>Q02D14</accession>
<protein>
    <recommendedName>
        <fullName evidence="3">VWA domain-containing protein</fullName>
    </recommendedName>
</protein>
<feature type="chain" id="PRO_5004163560" description="VWA domain-containing protein" evidence="1">
    <location>
        <begin position="22"/>
        <end position="708"/>
    </location>
</feature>